<dbReference type="InterPro" id="IPR016035">
    <property type="entry name" value="Acyl_Trfase/lysoPLipase"/>
</dbReference>
<keyword evidence="7 9" id="KW-0443">Lipid metabolism</keyword>
<evidence type="ECO:0000256" key="6">
    <source>
        <dbReference type="ARBA" id="ARBA00022989"/>
    </source>
</evidence>
<evidence type="ECO:0000256" key="5">
    <source>
        <dbReference type="ARBA" id="ARBA00022963"/>
    </source>
</evidence>
<dbReference type="InterPro" id="IPR000595">
    <property type="entry name" value="cNMP-bd_dom"/>
</dbReference>
<feature type="short sequence motif" description="DGA/G" evidence="9">
    <location>
        <begin position="473"/>
        <end position="475"/>
    </location>
</feature>
<dbReference type="Pfam" id="PF24179">
    <property type="entry name" value="NTE_Ploop"/>
    <property type="match status" value="1"/>
</dbReference>
<feature type="domain" description="PNPLA" evidence="11">
    <location>
        <begin position="325"/>
        <end position="486"/>
    </location>
</feature>
<dbReference type="PANTHER" id="PTHR14226:SF29">
    <property type="entry name" value="NEUROPATHY TARGET ESTERASE SWS"/>
    <property type="match status" value="1"/>
</dbReference>
<keyword evidence="13" id="KW-1185">Reference proteome</keyword>
<dbReference type="GO" id="GO:0016020">
    <property type="term" value="C:membrane"/>
    <property type="evidence" value="ECO:0007669"/>
    <property type="project" value="UniProtKB-SubCell"/>
</dbReference>
<dbReference type="InterPro" id="IPR014710">
    <property type="entry name" value="RmlC-like_jellyroll"/>
</dbReference>
<dbReference type="Gene3D" id="3.40.1090.10">
    <property type="entry name" value="Cytosolic phospholipase A2 catalytic domain"/>
    <property type="match status" value="1"/>
</dbReference>
<dbReference type="GO" id="GO:0004622">
    <property type="term" value="F:phosphatidylcholine lysophospholipase activity"/>
    <property type="evidence" value="ECO:0007669"/>
    <property type="project" value="UniProtKB-ARBA"/>
</dbReference>
<evidence type="ECO:0000256" key="2">
    <source>
        <dbReference type="ARBA" id="ARBA00006636"/>
    </source>
</evidence>
<name>G6YDJ7_9HYPH</name>
<dbReference type="PANTHER" id="PTHR14226">
    <property type="entry name" value="NEUROPATHY TARGET ESTERASE/SWISS CHEESE D.MELANOGASTER"/>
    <property type="match status" value="1"/>
</dbReference>
<evidence type="ECO:0000256" key="9">
    <source>
        <dbReference type="PROSITE-ProRule" id="PRU01161"/>
    </source>
</evidence>
<evidence type="ECO:0000259" key="10">
    <source>
        <dbReference type="PROSITE" id="PS50042"/>
    </source>
</evidence>
<dbReference type="eggNOG" id="COG0664">
    <property type="taxonomic scope" value="Bacteria"/>
</dbReference>
<keyword evidence="5 9" id="KW-0442">Lipid degradation</keyword>
<dbReference type="OrthoDB" id="5290098at2"/>
<feature type="domain" description="Cyclic nucleotide-binding" evidence="10">
    <location>
        <begin position="20"/>
        <end position="137"/>
    </location>
</feature>
<keyword evidence="8" id="KW-0472">Membrane</keyword>
<evidence type="ECO:0000256" key="3">
    <source>
        <dbReference type="ARBA" id="ARBA00022692"/>
    </source>
</evidence>
<feature type="active site" description="Proton acceptor" evidence="9">
    <location>
        <position position="473"/>
    </location>
</feature>
<dbReference type="Gene3D" id="2.60.120.10">
    <property type="entry name" value="Jelly Rolls"/>
    <property type="match status" value="1"/>
</dbReference>
<dbReference type="AlphaFoldDB" id="G6YDJ7"/>
<dbReference type="Pfam" id="PF00027">
    <property type="entry name" value="cNMP_binding"/>
    <property type="match status" value="1"/>
</dbReference>
<gene>
    <name evidence="12" type="ORF">MEA186_20187</name>
</gene>
<dbReference type="InterPro" id="IPR002641">
    <property type="entry name" value="PNPLA_dom"/>
</dbReference>
<protein>
    <submittedName>
        <fullName evidence="12">Cyclic nucleotide-binding protein</fullName>
    </submittedName>
</protein>
<dbReference type="eggNOG" id="COG1752">
    <property type="taxonomic scope" value="Bacteria"/>
</dbReference>
<evidence type="ECO:0000259" key="11">
    <source>
        <dbReference type="PROSITE" id="PS51635"/>
    </source>
</evidence>
<keyword evidence="6" id="KW-1133">Transmembrane helix</keyword>
<proteinExistence type="inferred from homology"/>
<dbReference type="GO" id="GO:0016042">
    <property type="term" value="P:lipid catabolic process"/>
    <property type="evidence" value="ECO:0007669"/>
    <property type="project" value="UniProtKB-UniRule"/>
</dbReference>
<accession>G6YDJ7</accession>
<reference evidence="12 13" key="1">
    <citation type="journal article" date="2012" name="J. Bacteriol.">
        <title>Draft Genome Sequence of Plant Growth-Promoting Rhizobium Mesorhizobium amorphae, Isolated from Zinc-Lead Mine Tailings.</title>
        <authorList>
            <person name="Hao X."/>
            <person name="Lin Y."/>
            <person name="Johnstone L."/>
            <person name="Baltrus D.A."/>
            <person name="Miller S.J."/>
            <person name="Wei G."/>
            <person name="Rensing C."/>
        </authorList>
    </citation>
    <scope>NUCLEOTIDE SEQUENCE [LARGE SCALE GENOMIC DNA]</scope>
    <source>
        <strain evidence="12 13">CCNWGS0123</strain>
    </source>
</reference>
<dbReference type="SMART" id="SM00100">
    <property type="entry name" value="cNMP"/>
    <property type="match status" value="1"/>
</dbReference>
<dbReference type="PATRIC" id="fig|1082933.3.peg.3936"/>
<keyword evidence="3" id="KW-0812">Transmembrane</keyword>
<feature type="short sequence motif" description="GXSXG" evidence="9">
    <location>
        <begin position="356"/>
        <end position="360"/>
    </location>
</feature>
<dbReference type="SUPFAM" id="SSF51206">
    <property type="entry name" value="cAMP-binding domain-like"/>
    <property type="match status" value="1"/>
</dbReference>
<dbReference type="InterPro" id="IPR056556">
    <property type="entry name" value="NTE1_P-loop_dom"/>
</dbReference>
<dbReference type="STRING" id="1082933.A6B35_27195"/>
<dbReference type="PROSITE" id="PS50042">
    <property type="entry name" value="CNMP_BINDING_3"/>
    <property type="match status" value="1"/>
</dbReference>
<evidence type="ECO:0000313" key="12">
    <source>
        <dbReference type="EMBL" id="EHH10297.1"/>
    </source>
</evidence>
<keyword evidence="4 9" id="KW-0378">Hydrolase</keyword>
<feature type="active site" description="Nucleophile" evidence="9">
    <location>
        <position position="358"/>
    </location>
</feature>
<organism evidence="12 13">
    <name type="scientific">Mesorhizobium amorphae CCNWGS0123</name>
    <dbReference type="NCBI Taxonomy" id="1082933"/>
    <lineage>
        <taxon>Bacteria</taxon>
        <taxon>Pseudomonadati</taxon>
        <taxon>Pseudomonadota</taxon>
        <taxon>Alphaproteobacteria</taxon>
        <taxon>Hyphomicrobiales</taxon>
        <taxon>Phyllobacteriaceae</taxon>
        <taxon>Mesorhizobium</taxon>
    </lineage>
</organism>
<feature type="short sequence motif" description="GXGXXG" evidence="9">
    <location>
        <begin position="329"/>
        <end position="334"/>
    </location>
</feature>
<evidence type="ECO:0000256" key="1">
    <source>
        <dbReference type="ARBA" id="ARBA00004370"/>
    </source>
</evidence>
<sequence>MAQMSSADSLAARLLSATLMFDRASLLALETLAAESDRRVLRRGEVLVREGDPSDRFFVVLSGRFTVHKEDPIGSVAEIAQGELVGEIGFFAGLPRTATVLAARDSIVLEISRNHFEKATEALPNLREAVTISLARRFATQSPILSRLQKPAKIRTLAIIAAGGSRISPVFMAHLQQEFGAVTRAQFVSRLDVHAKFAGRPIDDQPVLNWLNELEAQAEFVVYVADEEPNEWTRVCIRQADTVLLLANASSSPRLNTSEELALSVHPPSTGRLVLIHDNRSAAVSGTSAWLDERPHVGQHHHVALEDGADIQRLVRFISCKARGFVAAGGGSLGSAHLGVYKAFVEAGGRFDYLGGTSSGAAMMAGFARGLDAEQIDRGTHNIFVKSRAFRRPTLPRFALLDHKAFDRALREEYGDVLIEDLWLPFFALSTNLSSRQPHVHRRGKLWQAVRASGSLPGVLPPFFTADGDMLVDGAIMNNLPLEQMRELKTGPNVIVSFGSSGPQKYHIDYDRIPGRSELAVALLNPFGRAHLPQIPSMLQIIAASMLAHGPQDIAVGDEDVLVCPQVSSTIGFMDWSRHSELFSDVYDRTAQWIEERLRQNDSGLRAVLGNPHT</sequence>
<comment type="similarity">
    <text evidence="2">Belongs to the NTE family.</text>
</comment>
<dbReference type="InterPro" id="IPR050301">
    <property type="entry name" value="NTE"/>
</dbReference>
<dbReference type="Pfam" id="PF01734">
    <property type="entry name" value="Patatin"/>
    <property type="match status" value="1"/>
</dbReference>
<comment type="subcellular location">
    <subcellularLocation>
        <location evidence="1">Membrane</location>
    </subcellularLocation>
</comment>
<dbReference type="KEGG" id="mamo:A6B35_27195"/>
<dbReference type="CDD" id="cd07205">
    <property type="entry name" value="Pat_PNPLA6_PNPLA7_NTE1_like"/>
    <property type="match status" value="1"/>
</dbReference>
<dbReference type="PROSITE" id="PS51635">
    <property type="entry name" value="PNPLA"/>
    <property type="match status" value="1"/>
</dbReference>
<evidence type="ECO:0000313" key="13">
    <source>
        <dbReference type="Proteomes" id="UP000002949"/>
    </source>
</evidence>
<dbReference type="SUPFAM" id="SSF52151">
    <property type="entry name" value="FabD/lysophospholipase-like"/>
    <property type="match status" value="1"/>
</dbReference>
<dbReference type="InterPro" id="IPR018490">
    <property type="entry name" value="cNMP-bd_dom_sf"/>
</dbReference>
<evidence type="ECO:0000256" key="8">
    <source>
        <dbReference type="ARBA" id="ARBA00023136"/>
    </source>
</evidence>
<evidence type="ECO:0000256" key="4">
    <source>
        <dbReference type="ARBA" id="ARBA00022801"/>
    </source>
</evidence>
<dbReference type="Proteomes" id="UP000002949">
    <property type="component" value="Unassembled WGS sequence"/>
</dbReference>
<evidence type="ECO:0000256" key="7">
    <source>
        <dbReference type="ARBA" id="ARBA00023098"/>
    </source>
</evidence>
<dbReference type="EMBL" id="AGSN01000130">
    <property type="protein sequence ID" value="EHH10297.1"/>
    <property type="molecule type" value="Genomic_DNA"/>
</dbReference>
<dbReference type="CDD" id="cd00038">
    <property type="entry name" value="CAP_ED"/>
    <property type="match status" value="1"/>
</dbReference>